<evidence type="ECO:0000313" key="1">
    <source>
        <dbReference type="EMBL" id="MBA2882660.1"/>
    </source>
</evidence>
<name>A0A7W0CBG6_9BACT</name>
<sequence>MIKEIIRPQSQQYMIEIPKEYLNTDVVVSVVPLTENTAQSDDRLSIIKRTAGILAERKIDPVKWQKEIRSEWEG</sequence>
<dbReference type="EMBL" id="JACDUS010000011">
    <property type="protein sequence ID" value="MBA2882660.1"/>
    <property type="molecule type" value="Genomic_DNA"/>
</dbReference>
<protein>
    <submittedName>
        <fullName evidence="1">Uncharacterized protein</fullName>
    </submittedName>
</protein>
<comment type="caution">
    <text evidence="1">The sequence shown here is derived from an EMBL/GenBank/DDBJ whole genome shotgun (WGS) entry which is preliminary data.</text>
</comment>
<keyword evidence="2" id="KW-1185">Reference proteome</keyword>
<dbReference type="RefSeq" id="WP_181552291.1">
    <property type="nucleotide sequence ID" value="NZ_JACDUS010000011.1"/>
</dbReference>
<accession>A0A7W0CBG6</accession>
<dbReference type="Proteomes" id="UP000525298">
    <property type="component" value="Unassembled WGS sequence"/>
</dbReference>
<organism evidence="1 2">
    <name type="scientific">Desulfosalsimonas propionicica</name>
    <dbReference type="NCBI Taxonomy" id="332175"/>
    <lineage>
        <taxon>Bacteria</taxon>
        <taxon>Pseudomonadati</taxon>
        <taxon>Thermodesulfobacteriota</taxon>
        <taxon>Desulfobacteria</taxon>
        <taxon>Desulfobacterales</taxon>
        <taxon>Desulfosalsimonadaceae</taxon>
        <taxon>Desulfosalsimonas</taxon>
    </lineage>
</organism>
<evidence type="ECO:0000313" key="2">
    <source>
        <dbReference type="Proteomes" id="UP000525298"/>
    </source>
</evidence>
<proteinExistence type="predicted"/>
<gene>
    <name evidence="1" type="ORF">HNR65_003014</name>
</gene>
<reference evidence="1 2" key="1">
    <citation type="submission" date="2020-07" db="EMBL/GenBank/DDBJ databases">
        <title>Genomic Encyclopedia of Type Strains, Phase IV (KMG-IV): sequencing the most valuable type-strain genomes for metagenomic binning, comparative biology and taxonomic classification.</title>
        <authorList>
            <person name="Goeker M."/>
        </authorList>
    </citation>
    <scope>NUCLEOTIDE SEQUENCE [LARGE SCALE GENOMIC DNA]</scope>
    <source>
        <strain evidence="1 2">DSM 17721</strain>
    </source>
</reference>
<dbReference type="AlphaFoldDB" id="A0A7W0CBG6"/>